<organism evidence="2 3">
    <name type="scientific">Chondromyces apiculatus DSM 436</name>
    <dbReference type="NCBI Taxonomy" id="1192034"/>
    <lineage>
        <taxon>Bacteria</taxon>
        <taxon>Pseudomonadati</taxon>
        <taxon>Myxococcota</taxon>
        <taxon>Polyangia</taxon>
        <taxon>Polyangiales</taxon>
        <taxon>Polyangiaceae</taxon>
        <taxon>Chondromyces</taxon>
    </lineage>
</organism>
<feature type="chain" id="PRO_5001500482" description="BNR repeat domain protein" evidence="1">
    <location>
        <begin position="18"/>
        <end position="353"/>
    </location>
</feature>
<sequence>MPTPTLCGALRAVFALALVSFIPGCPDEPMPPAEEAAAWRAVLDEEDLQGVLLSVWAAGSGEVFAVGGPLGNGGFETQALRFDGERWQDLAPGGEETLWWVSGAGRDDVWMVGEQGRLLHWDGAAFTEHESGTSATLWGVYAFSATEAWAVGGTPGKGLDAPNDIVLRWDGDTWSAEPLPGEPLGQALYKVWGTSSEDLYVVGEGGTIWHRGAAGWVLQSNSTLASGTLFTVHGCGPTEVYAVGGQDVLRSDGEQWTKVEVALPNTVNGVACSAPGEVALVGFGGLKLRLVEGAWINEQAEDPLSDLHAVWPGPDGALWTVGGDFLTKPSQGTRRRGVVGRYGSGEVAGEVNP</sequence>
<dbReference type="OrthoDB" id="8093255at2"/>
<feature type="signal peptide" evidence="1">
    <location>
        <begin position="1"/>
        <end position="17"/>
    </location>
</feature>
<evidence type="ECO:0000313" key="3">
    <source>
        <dbReference type="Proteomes" id="UP000019678"/>
    </source>
</evidence>
<reference evidence="2 3" key="1">
    <citation type="submission" date="2013-05" db="EMBL/GenBank/DDBJ databases">
        <title>Genome assembly of Chondromyces apiculatus DSM 436.</title>
        <authorList>
            <person name="Sharma G."/>
            <person name="Khatri I."/>
            <person name="Kaur C."/>
            <person name="Mayilraj S."/>
            <person name="Subramanian S."/>
        </authorList>
    </citation>
    <scope>NUCLEOTIDE SEQUENCE [LARGE SCALE GENOMIC DNA]</scope>
    <source>
        <strain evidence="2 3">DSM 436</strain>
    </source>
</reference>
<dbReference type="AlphaFoldDB" id="A0A017TDB0"/>
<proteinExistence type="predicted"/>
<evidence type="ECO:0008006" key="4">
    <source>
        <dbReference type="Google" id="ProtNLM"/>
    </source>
</evidence>
<dbReference type="STRING" id="1192034.CAP_1681"/>
<evidence type="ECO:0000313" key="2">
    <source>
        <dbReference type="EMBL" id="EYF06551.1"/>
    </source>
</evidence>
<keyword evidence="3" id="KW-1185">Reference proteome</keyword>
<dbReference type="RefSeq" id="WP_044239497.1">
    <property type="nucleotide sequence ID" value="NZ_ASRX01000015.1"/>
</dbReference>
<accession>A0A017TDB0</accession>
<dbReference type="eggNOG" id="COG4447">
    <property type="taxonomic scope" value="Bacteria"/>
</dbReference>
<evidence type="ECO:0000256" key="1">
    <source>
        <dbReference type="SAM" id="SignalP"/>
    </source>
</evidence>
<protein>
    <recommendedName>
        <fullName evidence="4">BNR repeat domain protein</fullName>
    </recommendedName>
</protein>
<dbReference type="Proteomes" id="UP000019678">
    <property type="component" value="Unassembled WGS sequence"/>
</dbReference>
<name>A0A017TDB0_9BACT</name>
<gene>
    <name evidence="2" type="ORF">CAP_1681</name>
</gene>
<keyword evidence="1" id="KW-0732">Signal</keyword>
<comment type="caution">
    <text evidence="2">The sequence shown here is derived from an EMBL/GenBank/DDBJ whole genome shotgun (WGS) entry which is preliminary data.</text>
</comment>
<dbReference type="EMBL" id="ASRX01000015">
    <property type="protein sequence ID" value="EYF06551.1"/>
    <property type="molecule type" value="Genomic_DNA"/>
</dbReference>